<evidence type="ECO:0000313" key="1">
    <source>
        <dbReference type="EMBL" id="KAF9422469.1"/>
    </source>
</evidence>
<dbReference type="Proteomes" id="UP000648187">
    <property type="component" value="Unassembled WGS sequence"/>
</dbReference>
<protein>
    <submittedName>
        <fullName evidence="1">Uncharacterized protein</fullName>
    </submittedName>
</protein>
<accession>A0A835GTA6</accession>
<comment type="caution">
    <text evidence="1">The sequence shown here is derived from an EMBL/GenBank/DDBJ whole genome shotgun (WGS) entry which is preliminary data.</text>
</comment>
<gene>
    <name evidence="1" type="ORF">HW555_001867</name>
</gene>
<reference evidence="1" key="1">
    <citation type="submission" date="2020-08" db="EMBL/GenBank/DDBJ databases">
        <title>Spodoptera exigua strain:BAW_Kor-Di-RS1 Genome sequencing and assembly.</title>
        <authorList>
            <person name="Kim J."/>
            <person name="Nam H.Y."/>
            <person name="Kwon M."/>
            <person name="Choi J.H."/>
            <person name="Cho S.R."/>
            <person name="Kim G.-H."/>
        </authorList>
    </citation>
    <scope>NUCLEOTIDE SEQUENCE</scope>
    <source>
        <strain evidence="1">BAW_Kor-Di-RS1</strain>
        <tissue evidence="1">Whole-body</tissue>
    </source>
</reference>
<organism evidence="1 2">
    <name type="scientific">Spodoptera exigua</name>
    <name type="common">Beet armyworm</name>
    <name type="synonym">Noctua fulgens</name>
    <dbReference type="NCBI Taxonomy" id="7107"/>
    <lineage>
        <taxon>Eukaryota</taxon>
        <taxon>Metazoa</taxon>
        <taxon>Ecdysozoa</taxon>
        <taxon>Arthropoda</taxon>
        <taxon>Hexapoda</taxon>
        <taxon>Insecta</taxon>
        <taxon>Pterygota</taxon>
        <taxon>Neoptera</taxon>
        <taxon>Endopterygota</taxon>
        <taxon>Lepidoptera</taxon>
        <taxon>Glossata</taxon>
        <taxon>Ditrysia</taxon>
        <taxon>Noctuoidea</taxon>
        <taxon>Noctuidae</taxon>
        <taxon>Amphipyrinae</taxon>
        <taxon>Spodoptera</taxon>
    </lineage>
</organism>
<name>A0A835GTA6_SPOEX</name>
<dbReference type="AlphaFoldDB" id="A0A835GTA6"/>
<dbReference type="EMBL" id="JACKWZ010000016">
    <property type="protein sequence ID" value="KAF9422469.1"/>
    <property type="molecule type" value="Genomic_DNA"/>
</dbReference>
<keyword evidence="2" id="KW-1185">Reference proteome</keyword>
<evidence type="ECO:0000313" key="2">
    <source>
        <dbReference type="Proteomes" id="UP000648187"/>
    </source>
</evidence>
<proteinExistence type="predicted"/>
<sequence>MTRFQPKYYYFHNGSWGDIDVIIIQDNYYTGHLLAVRNLEDLGPEWLTSRARRHTRPCCGPVVLRELSFNLQPYIQELVSAKVNNFWACFPQVVRPSYFLEESYEGSGKVEYVEVFSCFVVKGESVVSSRTEDFVLRITLISLVGTYELEILAKGSFSISLISICFPRSITSLFFFIISQPMCEKKRPRFALWGSASVSLVAWDGESKLSFHNLESINYGEKDKTQAFALQRYVSLIILYGYPLELVKPLSPIQLPSN</sequence>